<evidence type="ECO:0000313" key="5">
    <source>
        <dbReference type="Proteomes" id="UP000001029"/>
    </source>
</evidence>
<protein>
    <submittedName>
        <fullName evidence="4">Putative Nitroreductase</fullName>
    </submittedName>
</protein>
<name>B2KCK3_ELUMP</name>
<evidence type="ECO:0000256" key="1">
    <source>
        <dbReference type="ARBA" id="ARBA00007118"/>
    </source>
</evidence>
<dbReference type="GO" id="GO:0016491">
    <property type="term" value="F:oxidoreductase activity"/>
    <property type="evidence" value="ECO:0007669"/>
    <property type="project" value="UniProtKB-KW"/>
</dbReference>
<dbReference type="OrthoDB" id="9783470at2"/>
<dbReference type="InterPro" id="IPR029479">
    <property type="entry name" value="Nitroreductase"/>
</dbReference>
<dbReference type="InterPro" id="IPR000415">
    <property type="entry name" value="Nitroreductase-like"/>
</dbReference>
<evidence type="ECO:0000256" key="2">
    <source>
        <dbReference type="ARBA" id="ARBA00023002"/>
    </source>
</evidence>
<sequence>MNEIIKTLLSRRSVRAYKNTQISDEKLQMILEAGRFAPSAMNLQPWHFLVIQNKAALDEFSKDVKDVMIASDFENAKKEGFNFFYNAPTVIFICGEETSSFAEMDCTMAASNMITAATLLGLQSCFIVSFKVLFKTPYHEKYAVKFGLPKGYMPMCAVVLGHAADGETLKIPHKKTEIVTLIK</sequence>
<dbReference type="RefSeq" id="WP_012414864.1">
    <property type="nucleotide sequence ID" value="NC_010644.1"/>
</dbReference>
<keyword evidence="2" id="KW-0560">Oxidoreductase</keyword>
<dbReference type="Proteomes" id="UP000001029">
    <property type="component" value="Chromosome"/>
</dbReference>
<accession>B2KCK3</accession>
<dbReference type="PANTHER" id="PTHR43673:SF10">
    <property type="entry name" value="NADH DEHYDROGENASE_NAD(P)H NITROREDUCTASE XCC3605-RELATED"/>
    <property type="match status" value="1"/>
</dbReference>
<dbReference type="Pfam" id="PF00881">
    <property type="entry name" value="Nitroreductase"/>
    <property type="match status" value="1"/>
</dbReference>
<gene>
    <name evidence="4" type="ordered locus">Emin_0694</name>
</gene>
<dbReference type="AlphaFoldDB" id="B2KCK3"/>
<dbReference type="CDD" id="cd02136">
    <property type="entry name" value="PnbA_NfnB-like"/>
    <property type="match status" value="1"/>
</dbReference>
<reference evidence="4 5" key="1">
    <citation type="journal article" date="2009" name="Appl. Environ. Microbiol.">
        <title>Genomic analysis of 'Elusimicrobium minutum,' the first cultivated representative of the phylum 'Elusimicrobia' (formerly termite group 1).</title>
        <authorList>
            <person name="Herlemann D.P.R."/>
            <person name="Geissinger O."/>
            <person name="Ikeda-Ohtsubo W."/>
            <person name="Kunin V."/>
            <person name="Sun H."/>
            <person name="Lapidus A."/>
            <person name="Hugenholtz P."/>
            <person name="Brune A."/>
        </authorList>
    </citation>
    <scope>NUCLEOTIDE SEQUENCE [LARGE SCALE GENOMIC DNA]</scope>
    <source>
        <strain evidence="4 5">Pei191</strain>
    </source>
</reference>
<dbReference type="PANTHER" id="PTHR43673">
    <property type="entry name" value="NAD(P)H NITROREDUCTASE YDGI-RELATED"/>
    <property type="match status" value="1"/>
</dbReference>
<dbReference type="STRING" id="445932.Emin_0694"/>
<dbReference type="Gene3D" id="3.40.109.10">
    <property type="entry name" value="NADH Oxidase"/>
    <property type="match status" value="1"/>
</dbReference>
<evidence type="ECO:0000259" key="3">
    <source>
        <dbReference type="Pfam" id="PF00881"/>
    </source>
</evidence>
<keyword evidence="5" id="KW-1185">Reference proteome</keyword>
<comment type="similarity">
    <text evidence="1">Belongs to the nitroreductase family.</text>
</comment>
<evidence type="ECO:0000313" key="4">
    <source>
        <dbReference type="EMBL" id="ACC98249.1"/>
    </source>
</evidence>
<proteinExistence type="inferred from homology"/>
<dbReference type="HOGENOM" id="CLU_070764_7_0_0"/>
<organism evidence="4 5">
    <name type="scientific">Elusimicrobium minutum (strain Pei191)</name>
    <dbReference type="NCBI Taxonomy" id="445932"/>
    <lineage>
        <taxon>Bacteria</taxon>
        <taxon>Pseudomonadati</taxon>
        <taxon>Elusimicrobiota</taxon>
        <taxon>Elusimicrobia</taxon>
        <taxon>Elusimicrobiales</taxon>
        <taxon>Elusimicrobiaceae</taxon>
        <taxon>Elusimicrobium</taxon>
    </lineage>
</organism>
<dbReference type="KEGG" id="emi:Emin_0694"/>
<dbReference type="EMBL" id="CP001055">
    <property type="protein sequence ID" value="ACC98249.1"/>
    <property type="molecule type" value="Genomic_DNA"/>
</dbReference>
<dbReference type="SUPFAM" id="SSF55469">
    <property type="entry name" value="FMN-dependent nitroreductase-like"/>
    <property type="match status" value="1"/>
</dbReference>
<feature type="domain" description="Nitroreductase" evidence="3">
    <location>
        <begin position="9"/>
        <end position="162"/>
    </location>
</feature>